<evidence type="ECO:0000256" key="1">
    <source>
        <dbReference type="ARBA" id="ARBA00004236"/>
    </source>
</evidence>
<dbReference type="GO" id="GO:0003924">
    <property type="term" value="F:GTPase activity"/>
    <property type="evidence" value="ECO:0007669"/>
    <property type="project" value="InterPro"/>
</dbReference>
<dbReference type="AlphaFoldDB" id="A0A4D9DKF1"/>
<keyword evidence="6" id="KW-0342">GTP-binding</keyword>
<gene>
    <name evidence="10" type="ORF">DR999_PMT20144</name>
</gene>
<dbReference type="OrthoDB" id="8830751at2759"/>
<evidence type="ECO:0000256" key="9">
    <source>
        <dbReference type="ARBA" id="ARBA00023289"/>
    </source>
</evidence>
<accession>A0A4D9DKF1</accession>
<comment type="subcellular location">
    <subcellularLocation>
        <location evidence="1">Cell membrane</location>
    </subcellularLocation>
</comment>
<dbReference type="SMART" id="SM00175">
    <property type="entry name" value="RAB"/>
    <property type="match status" value="1"/>
</dbReference>
<name>A0A4D9DKF1_9SAUR</name>
<keyword evidence="8" id="KW-0449">Lipoprotein</keyword>
<dbReference type="Proteomes" id="UP000297703">
    <property type="component" value="Unassembled WGS sequence"/>
</dbReference>
<dbReference type="InterPro" id="IPR027417">
    <property type="entry name" value="P-loop_NTPase"/>
</dbReference>
<keyword evidence="4" id="KW-0488">Methylation</keyword>
<dbReference type="NCBIfam" id="TIGR00231">
    <property type="entry name" value="small_GTP"/>
    <property type="match status" value="1"/>
</dbReference>
<evidence type="ECO:0000256" key="2">
    <source>
        <dbReference type="ARBA" id="ARBA00010142"/>
    </source>
</evidence>
<dbReference type="PRINTS" id="PR00449">
    <property type="entry name" value="RASTRNSFRMNG"/>
</dbReference>
<dbReference type="CDD" id="cd04132">
    <property type="entry name" value="Rho4_like"/>
    <property type="match status" value="1"/>
</dbReference>
<dbReference type="SMART" id="SM00173">
    <property type="entry name" value="RAS"/>
    <property type="match status" value="1"/>
</dbReference>
<dbReference type="Pfam" id="PF00071">
    <property type="entry name" value="Ras"/>
    <property type="match status" value="1"/>
</dbReference>
<evidence type="ECO:0000256" key="8">
    <source>
        <dbReference type="ARBA" id="ARBA00023288"/>
    </source>
</evidence>
<dbReference type="Gene3D" id="3.40.50.300">
    <property type="entry name" value="P-loop containing nucleotide triphosphate hydrolases"/>
    <property type="match status" value="1"/>
</dbReference>
<dbReference type="SUPFAM" id="SSF52540">
    <property type="entry name" value="P-loop containing nucleoside triphosphate hydrolases"/>
    <property type="match status" value="1"/>
</dbReference>
<keyword evidence="5" id="KW-0547">Nucleotide-binding</keyword>
<keyword evidence="7" id="KW-0472">Membrane</keyword>
<dbReference type="PROSITE" id="PS51421">
    <property type="entry name" value="RAS"/>
    <property type="match status" value="1"/>
</dbReference>
<dbReference type="PROSITE" id="PS51419">
    <property type="entry name" value="RAB"/>
    <property type="match status" value="1"/>
</dbReference>
<keyword evidence="11" id="KW-1185">Reference proteome</keyword>
<evidence type="ECO:0000256" key="4">
    <source>
        <dbReference type="ARBA" id="ARBA00022481"/>
    </source>
</evidence>
<evidence type="ECO:0000313" key="10">
    <source>
        <dbReference type="EMBL" id="TFJ97975.1"/>
    </source>
</evidence>
<dbReference type="GO" id="GO:0005886">
    <property type="term" value="C:plasma membrane"/>
    <property type="evidence" value="ECO:0007669"/>
    <property type="project" value="UniProtKB-SubCell"/>
</dbReference>
<evidence type="ECO:0000256" key="7">
    <source>
        <dbReference type="ARBA" id="ARBA00023136"/>
    </source>
</evidence>
<dbReference type="GO" id="GO:0007015">
    <property type="term" value="P:actin filament organization"/>
    <property type="evidence" value="ECO:0007669"/>
    <property type="project" value="UniProtKB-ARBA"/>
</dbReference>
<dbReference type="GO" id="GO:0007264">
    <property type="term" value="P:small GTPase-mediated signal transduction"/>
    <property type="evidence" value="ECO:0007669"/>
    <property type="project" value="InterPro"/>
</dbReference>
<dbReference type="InterPro" id="IPR003578">
    <property type="entry name" value="Small_GTPase_Rho"/>
</dbReference>
<dbReference type="GO" id="GO:0005525">
    <property type="term" value="F:GTP binding"/>
    <property type="evidence" value="ECO:0007669"/>
    <property type="project" value="UniProtKB-KW"/>
</dbReference>
<dbReference type="PANTHER" id="PTHR24072">
    <property type="entry name" value="RHO FAMILY GTPASE"/>
    <property type="match status" value="1"/>
</dbReference>
<proteinExistence type="inferred from homology"/>
<sequence length="214" mass="24007">MQRGDRALSRTAGGTETGPTEIKAVIVGDGGCGKTSLLMVFAKRDFPRVYVPTVFEKYSASFQIGGKPVQINLWDTAGQEDYDRLRPLSYTGAHVILMCFDVTSPNSFDNILTKWYPEVNHFCKGVPIVLVGCKTDLRKDKVLLRRLHEDRLEPITYHKAEAMAQEVHAVIYLECSAKYQENITDIFTEASSAALSAMQKSQRKRKPKRSCLLS</sequence>
<organism evidence="10 11">
    <name type="scientific">Platysternon megacephalum</name>
    <name type="common">big-headed turtle</name>
    <dbReference type="NCBI Taxonomy" id="55544"/>
    <lineage>
        <taxon>Eukaryota</taxon>
        <taxon>Metazoa</taxon>
        <taxon>Chordata</taxon>
        <taxon>Craniata</taxon>
        <taxon>Vertebrata</taxon>
        <taxon>Euteleostomi</taxon>
        <taxon>Archelosauria</taxon>
        <taxon>Testudinata</taxon>
        <taxon>Testudines</taxon>
        <taxon>Cryptodira</taxon>
        <taxon>Durocryptodira</taxon>
        <taxon>Testudinoidea</taxon>
        <taxon>Platysternidae</taxon>
        <taxon>Platysternon</taxon>
    </lineage>
</organism>
<evidence type="ECO:0000256" key="5">
    <source>
        <dbReference type="ARBA" id="ARBA00022741"/>
    </source>
</evidence>
<evidence type="ECO:0000313" key="11">
    <source>
        <dbReference type="Proteomes" id="UP000297703"/>
    </source>
</evidence>
<dbReference type="PROSITE" id="PS51420">
    <property type="entry name" value="RHO"/>
    <property type="match status" value="1"/>
</dbReference>
<dbReference type="InterPro" id="IPR005225">
    <property type="entry name" value="Small_GTP-bd"/>
</dbReference>
<evidence type="ECO:0000256" key="6">
    <source>
        <dbReference type="ARBA" id="ARBA00023134"/>
    </source>
</evidence>
<reference evidence="10 11" key="2">
    <citation type="submission" date="2019-04" db="EMBL/GenBank/DDBJ databases">
        <title>The genome sequence of big-headed turtle.</title>
        <authorList>
            <person name="Gong S."/>
        </authorList>
    </citation>
    <scope>NUCLEOTIDE SEQUENCE [LARGE SCALE GENOMIC DNA]</scope>
    <source>
        <strain evidence="10">DO16091913</strain>
        <tissue evidence="10">Muscle</tissue>
    </source>
</reference>
<dbReference type="STRING" id="55544.A0A4D9DKF1"/>
<comment type="similarity">
    <text evidence="2">Belongs to the small GTPase superfamily. Rho family.</text>
</comment>
<protein>
    <submittedName>
        <fullName evidence="10">CD276 antigen-like protein</fullName>
    </submittedName>
</protein>
<evidence type="ECO:0000256" key="3">
    <source>
        <dbReference type="ARBA" id="ARBA00022475"/>
    </source>
</evidence>
<dbReference type="SMART" id="SM00174">
    <property type="entry name" value="RHO"/>
    <property type="match status" value="1"/>
</dbReference>
<dbReference type="FunFam" id="3.40.50.300:FF:000676">
    <property type="entry name" value="Ras homolog family member F"/>
    <property type="match status" value="1"/>
</dbReference>
<keyword evidence="9" id="KW-0636">Prenylation</keyword>
<dbReference type="InterPro" id="IPR001806">
    <property type="entry name" value="Small_GTPase"/>
</dbReference>
<dbReference type="EMBL" id="QXTE01000441">
    <property type="protein sequence ID" value="TFJ97975.1"/>
    <property type="molecule type" value="Genomic_DNA"/>
</dbReference>
<reference evidence="10 11" key="1">
    <citation type="submission" date="2019-04" db="EMBL/GenBank/DDBJ databases">
        <title>Draft genome of the big-headed turtle Platysternon megacephalum.</title>
        <authorList>
            <person name="Gong S."/>
        </authorList>
    </citation>
    <scope>NUCLEOTIDE SEQUENCE [LARGE SCALE GENOMIC DNA]</scope>
    <source>
        <strain evidence="10">DO16091913</strain>
        <tissue evidence="10">Muscle</tissue>
    </source>
</reference>
<comment type="caution">
    <text evidence="10">The sequence shown here is derived from an EMBL/GenBank/DDBJ whole genome shotgun (WGS) entry which is preliminary data.</text>
</comment>
<keyword evidence="3" id="KW-1003">Cell membrane</keyword>
<dbReference type="SMART" id="SM00176">
    <property type="entry name" value="RAN"/>
    <property type="match status" value="1"/>
</dbReference>